<name>A0A8B9DV69_ANSCY</name>
<dbReference type="Ensembl" id="ENSACDT00005014876.1">
    <property type="protein sequence ID" value="ENSACDP00005012323.1"/>
    <property type="gene ID" value="ENSACDG00005009097.1"/>
</dbReference>
<organism evidence="1 2">
    <name type="scientific">Anser cygnoides</name>
    <name type="common">Swan goose</name>
    <dbReference type="NCBI Taxonomy" id="8845"/>
    <lineage>
        <taxon>Eukaryota</taxon>
        <taxon>Metazoa</taxon>
        <taxon>Chordata</taxon>
        <taxon>Craniata</taxon>
        <taxon>Vertebrata</taxon>
        <taxon>Euteleostomi</taxon>
        <taxon>Archelosauria</taxon>
        <taxon>Archosauria</taxon>
        <taxon>Dinosauria</taxon>
        <taxon>Saurischia</taxon>
        <taxon>Theropoda</taxon>
        <taxon>Coelurosauria</taxon>
        <taxon>Aves</taxon>
        <taxon>Neognathae</taxon>
        <taxon>Galloanserae</taxon>
        <taxon>Anseriformes</taxon>
        <taxon>Anatidae</taxon>
        <taxon>Anserinae</taxon>
        <taxon>Anser</taxon>
    </lineage>
</organism>
<sequence length="83" mass="9356">MRVPETSQPRERAAETAGCVPGWARLHERPERLTAIFAGCRCGLQNQKEQLALLKAGVCICREQEFCMVRRCSLVCRKLNAPL</sequence>
<dbReference type="Proteomes" id="UP000694521">
    <property type="component" value="Unplaced"/>
</dbReference>
<evidence type="ECO:0000313" key="1">
    <source>
        <dbReference type="Ensembl" id="ENSACDP00005012323.1"/>
    </source>
</evidence>
<evidence type="ECO:0000313" key="2">
    <source>
        <dbReference type="Proteomes" id="UP000694521"/>
    </source>
</evidence>
<protein>
    <submittedName>
        <fullName evidence="1">Uncharacterized protein</fullName>
    </submittedName>
</protein>
<proteinExistence type="predicted"/>
<keyword evidence="2" id="KW-1185">Reference proteome</keyword>
<dbReference type="AlphaFoldDB" id="A0A8B9DV69"/>
<accession>A0A8B9DV69</accession>
<reference evidence="1" key="1">
    <citation type="submission" date="2025-08" db="UniProtKB">
        <authorList>
            <consortium name="Ensembl"/>
        </authorList>
    </citation>
    <scope>IDENTIFICATION</scope>
</reference>
<reference evidence="1" key="2">
    <citation type="submission" date="2025-09" db="UniProtKB">
        <authorList>
            <consortium name="Ensembl"/>
        </authorList>
    </citation>
    <scope>IDENTIFICATION</scope>
</reference>